<organism evidence="1 2">
    <name type="scientific">Streptacidiphilus alkalitolerans</name>
    <dbReference type="NCBI Taxonomy" id="3342712"/>
    <lineage>
        <taxon>Bacteria</taxon>
        <taxon>Bacillati</taxon>
        <taxon>Actinomycetota</taxon>
        <taxon>Actinomycetes</taxon>
        <taxon>Kitasatosporales</taxon>
        <taxon>Streptomycetaceae</taxon>
        <taxon>Streptacidiphilus</taxon>
    </lineage>
</organism>
<evidence type="ECO:0000313" key="1">
    <source>
        <dbReference type="EMBL" id="MFC1413811.1"/>
    </source>
</evidence>
<gene>
    <name evidence="1" type="ORF">ACEZDG_31580</name>
</gene>
<sequence>MSGDRATGAAPGGDGADLLTGERDDDPSGSEPGSGTGASGLFAQGNQPRRRPQSAWQQRLARLGYRAPDLRPLRERLVPPMPDGAGVATGAPSAVLARLGLRLPPGLWTWLCRWSGWLGPLAVTLFGAILVFTHLGTPHDIIFDETYYAKDSWALWHYGFEVNWPDNANALILANPHKLPAPTGPAFIAHPPAGKWVIGIGEMIFGLTPVGWRFMVALLGSLAVLMVCRIGRRMFRSTLIGCVAGLLMCVDGLHFVMSRTGLLDLCVMFWALAAFGLLLVDRDRARARLADAVGATAENPDAAPDHDLASRAWLGWRPLRLLAGICLGLCCATKWNGLDFLAGFGLLSVFWDAGARKTAGARHPYLTAIVKDGLWAIVCVVVVGFLTYLASWSGWLFSNAKVGNSVDGGAYDRHWADHRGGLSAGSWGPIKHLPQVDMTWVPARLRSLWHYHAEIWNFNTTLTSPHIYQSNPWSWLVDARPVSFYYPGGLKPAQCGGAAQCSSEVLALGTPLLWWAACFALVYALYRWFFARDWRAAAICVGVAAGYLPWFEWQQRTIFYFYSIDFEPYLCLALALMIGGILGKATASRDRRLFGGIGAGALVIAIMATFLYFLPLYDAQITTYQQWNDRMWWSTWI</sequence>
<keyword evidence="1" id="KW-0328">Glycosyltransferase</keyword>
<dbReference type="Pfam" id="PF16192">
    <property type="entry name" value="PMT_4TMC"/>
    <property type="match status" value="1"/>
</dbReference>
<dbReference type="Proteomes" id="UP001592582">
    <property type="component" value="Unassembled WGS sequence"/>
</dbReference>
<dbReference type="Pfam" id="PF02366">
    <property type="entry name" value="PMT"/>
    <property type="match status" value="1"/>
</dbReference>
<dbReference type="PANTHER" id="PTHR10050:SF46">
    <property type="entry name" value="PROTEIN O-MANNOSYL-TRANSFERASE 2"/>
    <property type="match status" value="1"/>
</dbReference>
<dbReference type="InterPro" id="IPR003342">
    <property type="entry name" value="ArnT-like_N"/>
</dbReference>
<accession>A0ABV6VJM4</accession>
<reference evidence="1 2" key="1">
    <citation type="submission" date="2024-09" db="EMBL/GenBank/DDBJ databases">
        <authorList>
            <person name="Lee S.D."/>
        </authorList>
    </citation>
    <scope>NUCLEOTIDE SEQUENCE [LARGE SCALE GENOMIC DNA]</scope>
    <source>
        <strain evidence="1 2">N1-1</strain>
    </source>
</reference>
<keyword evidence="2" id="KW-1185">Reference proteome</keyword>
<dbReference type="EMBL" id="JBHEZX010000019">
    <property type="protein sequence ID" value="MFC1413811.1"/>
    <property type="molecule type" value="Genomic_DNA"/>
</dbReference>
<dbReference type="PANTHER" id="PTHR10050">
    <property type="entry name" value="DOLICHYL-PHOSPHATE-MANNOSE--PROTEIN MANNOSYLTRANSFERASE"/>
    <property type="match status" value="1"/>
</dbReference>
<dbReference type="InterPro" id="IPR032421">
    <property type="entry name" value="PMT_4TMC"/>
</dbReference>
<name>A0ABV6VJM4_9ACTN</name>
<dbReference type="GO" id="GO:0016757">
    <property type="term" value="F:glycosyltransferase activity"/>
    <property type="evidence" value="ECO:0007669"/>
    <property type="project" value="UniProtKB-KW"/>
</dbReference>
<proteinExistence type="predicted"/>
<dbReference type="InterPro" id="IPR027005">
    <property type="entry name" value="PMT-like"/>
</dbReference>
<keyword evidence="1" id="KW-0808">Transferase</keyword>
<comment type="caution">
    <text evidence="1">The sequence shown here is derived from an EMBL/GenBank/DDBJ whole genome shotgun (WGS) entry which is preliminary data.</text>
</comment>
<protein>
    <submittedName>
        <fullName evidence="1">Dolichyl-phosphate-mannose--protein mannosyltransferase</fullName>
    </submittedName>
</protein>
<evidence type="ECO:0000313" key="2">
    <source>
        <dbReference type="Proteomes" id="UP001592582"/>
    </source>
</evidence>